<dbReference type="AlphaFoldDB" id="D6WRP7"/>
<feature type="transmembrane region" description="Helical" evidence="8">
    <location>
        <begin position="75"/>
        <end position="97"/>
    </location>
</feature>
<name>D6WRP7_TRICA</name>
<protein>
    <recommendedName>
        <fullName evidence="8">Gustatory receptor</fullName>
    </recommendedName>
</protein>
<evidence type="ECO:0000256" key="5">
    <source>
        <dbReference type="ARBA" id="ARBA00023136"/>
    </source>
</evidence>
<evidence type="ECO:0000256" key="2">
    <source>
        <dbReference type="ARBA" id="ARBA00022475"/>
    </source>
</evidence>
<feature type="transmembrane region" description="Helical" evidence="8">
    <location>
        <begin position="267"/>
        <end position="288"/>
    </location>
</feature>
<keyword evidence="4 8" id="KW-1133">Transmembrane helix</keyword>
<feature type="transmembrane region" description="Helical" evidence="8">
    <location>
        <begin position="234"/>
        <end position="255"/>
    </location>
</feature>
<evidence type="ECO:0000256" key="1">
    <source>
        <dbReference type="ARBA" id="ARBA00004651"/>
    </source>
</evidence>
<reference evidence="10 11" key="2">
    <citation type="journal article" date="2010" name="Nucleic Acids Res.">
        <title>BeetleBase in 2010: revisions to provide comprehensive genomic information for Tribolium castaneum.</title>
        <authorList>
            <person name="Kim H.S."/>
            <person name="Murphy T."/>
            <person name="Xia J."/>
            <person name="Caragea D."/>
            <person name="Park Y."/>
            <person name="Beeman R.W."/>
            <person name="Lorenzen M.D."/>
            <person name="Butcher S."/>
            <person name="Manak J.R."/>
            <person name="Brown S.J."/>
        </authorList>
    </citation>
    <scope>GENOME REANNOTATION</scope>
    <source>
        <strain evidence="10 11">Georgia GA2</strain>
    </source>
</reference>
<dbReference type="Proteomes" id="UP000007266">
    <property type="component" value="Linkage group 7"/>
</dbReference>
<dbReference type="GO" id="GO:0030425">
    <property type="term" value="C:dendrite"/>
    <property type="evidence" value="ECO:0000318"/>
    <property type="project" value="GO_Central"/>
</dbReference>
<keyword evidence="2 8" id="KW-1003">Cell membrane</keyword>
<dbReference type="GO" id="GO:0043025">
    <property type="term" value="C:neuronal cell body"/>
    <property type="evidence" value="ECO:0000318"/>
    <property type="project" value="GO_Central"/>
</dbReference>
<proteinExistence type="inferred from homology"/>
<dbReference type="Pfam" id="PF08395">
    <property type="entry name" value="7tm_7"/>
    <property type="match status" value="1"/>
</dbReference>
<evidence type="ECO:0000256" key="4">
    <source>
        <dbReference type="ARBA" id="ARBA00022989"/>
    </source>
</evidence>
<dbReference type="EMBL" id="KQ971354">
    <property type="protein sequence ID" value="EFA07607.1"/>
    <property type="molecule type" value="Genomic_DNA"/>
</dbReference>
<keyword evidence="3 8" id="KW-0812">Transmembrane</keyword>
<comment type="subcellular location">
    <subcellularLocation>
        <location evidence="1 8">Cell membrane</location>
        <topology evidence="1 8">Multi-pass membrane protein</topology>
    </subcellularLocation>
</comment>
<evidence type="ECO:0000313" key="11">
    <source>
        <dbReference type="Proteomes" id="UP000007266"/>
    </source>
</evidence>
<dbReference type="GO" id="GO:0007635">
    <property type="term" value="P:chemosensory behavior"/>
    <property type="evidence" value="ECO:0000318"/>
    <property type="project" value="GO_Central"/>
</dbReference>
<dbReference type="GO" id="GO:0030424">
    <property type="term" value="C:axon"/>
    <property type="evidence" value="ECO:0000318"/>
    <property type="project" value="GO_Central"/>
</dbReference>
<evidence type="ECO:0000256" key="8">
    <source>
        <dbReference type="RuleBase" id="RU363108"/>
    </source>
</evidence>
<dbReference type="GO" id="GO:0007165">
    <property type="term" value="P:signal transduction"/>
    <property type="evidence" value="ECO:0007669"/>
    <property type="project" value="UniProtKB-KW"/>
</dbReference>
<sequence>MSLNLSVRDINFIKYLWRYYNFFLITPWHDFDNIVPCNSSICKIFATLLIFIKVYWVSDATFLDKHLLFTQKVNYCITTVTITTLNLLTVVKSSFLADGNKWRTLFNNLRYLDLNLHNKGKTEGSIWKNFYFTFVLRQLFFIMSVVYQIHVWTSKEKISFLRGFWLSPAVDMFYEFQIIELMTSVVKSLESRYADLNENFLQCQDEKFESFVYYHRILGETVDLFNSLFGYQTLLITFHIGSQLVVCLNFSFGFLTPSSFTLQLDLLISNFWVVLVIIVSFVRMVILVDSTVQQAERFLDLLYKMQMVFPQLRKNCFLTKFSKHNIRKFTAAGYFQMRKGIIFSVMANVATYFIIAVQLNESQKTT</sequence>
<dbReference type="PANTHER" id="PTHR21143:SF104">
    <property type="entry name" value="GUSTATORY RECEPTOR 8A-RELATED"/>
    <property type="match status" value="1"/>
</dbReference>
<accession>D6WRP7</accession>
<keyword evidence="7 8" id="KW-0807">Transducer</keyword>
<comment type="function">
    <text evidence="8">Gustatory receptor which mediates acceptance or avoidance behavior, depending on its substrates.</text>
</comment>
<dbReference type="GO" id="GO:0005886">
    <property type="term" value="C:plasma membrane"/>
    <property type="evidence" value="ECO:0007669"/>
    <property type="project" value="UniProtKB-SubCell"/>
</dbReference>
<keyword evidence="9" id="KW-0175">Coiled coil</keyword>
<evidence type="ECO:0000256" key="9">
    <source>
        <dbReference type="SAM" id="Coils"/>
    </source>
</evidence>
<feature type="transmembrane region" description="Helical" evidence="8">
    <location>
        <begin position="130"/>
        <end position="152"/>
    </location>
</feature>
<dbReference type="GO" id="GO:0008049">
    <property type="term" value="P:male courtship behavior"/>
    <property type="evidence" value="ECO:0000318"/>
    <property type="project" value="GO_Central"/>
</dbReference>
<keyword evidence="6 8" id="KW-0675">Receptor</keyword>
<feature type="coiled-coil region" evidence="9">
    <location>
        <begin position="179"/>
        <end position="206"/>
    </location>
</feature>
<dbReference type="PhylomeDB" id="D6WRP7"/>
<evidence type="ECO:0000256" key="3">
    <source>
        <dbReference type="ARBA" id="ARBA00022692"/>
    </source>
</evidence>
<reference evidence="10 11" key="1">
    <citation type="journal article" date="2008" name="Nature">
        <title>The genome of the model beetle and pest Tribolium castaneum.</title>
        <authorList>
            <consortium name="Tribolium Genome Sequencing Consortium"/>
            <person name="Richards S."/>
            <person name="Gibbs R.A."/>
            <person name="Weinstock G.M."/>
            <person name="Brown S.J."/>
            <person name="Denell R."/>
            <person name="Beeman R.W."/>
            <person name="Gibbs R."/>
            <person name="Beeman R.W."/>
            <person name="Brown S.J."/>
            <person name="Bucher G."/>
            <person name="Friedrich M."/>
            <person name="Grimmelikhuijzen C.J."/>
            <person name="Klingler M."/>
            <person name="Lorenzen M."/>
            <person name="Richards S."/>
            <person name="Roth S."/>
            <person name="Schroder R."/>
            <person name="Tautz D."/>
            <person name="Zdobnov E.M."/>
            <person name="Muzny D."/>
            <person name="Gibbs R.A."/>
            <person name="Weinstock G.M."/>
            <person name="Attaway T."/>
            <person name="Bell S."/>
            <person name="Buhay C.J."/>
            <person name="Chandrabose M.N."/>
            <person name="Chavez D."/>
            <person name="Clerk-Blankenburg K.P."/>
            <person name="Cree A."/>
            <person name="Dao M."/>
            <person name="Davis C."/>
            <person name="Chacko J."/>
            <person name="Dinh H."/>
            <person name="Dugan-Rocha S."/>
            <person name="Fowler G."/>
            <person name="Garner T.T."/>
            <person name="Garnes J."/>
            <person name="Gnirke A."/>
            <person name="Hawes A."/>
            <person name="Hernandez J."/>
            <person name="Hines S."/>
            <person name="Holder M."/>
            <person name="Hume J."/>
            <person name="Jhangiani S.N."/>
            <person name="Joshi V."/>
            <person name="Khan Z.M."/>
            <person name="Jackson L."/>
            <person name="Kovar C."/>
            <person name="Kowis A."/>
            <person name="Lee S."/>
            <person name="Lewis L.R."/>
            <person name="Margolis J."/>
            <person name="Morgan M."/>
            <person name="Nazareth L.V."/>
            <person name="Nguyen N."/>
            <person name="Okwuonu G."/>
            <person name="Parker D."/>
            <person name="Richards S."/>
            <person name="Ruiz S.J."/>
            <person name="Santibanez J."/>
            <person name="Savard J."/>
            <person name="Scherer S.E."/>
            <person name="Schneider B."/>
            <person name="Sodergren E."/>
            <person name="Tautz D."/>
            <person name="Vattahil S."/>
            <person name="Villasana D."/>
            <person name="White C.S."/>
            <person name="Wright R."/>
            <person name="Park Y."/>
            <person name="Beeman R.W."/>
            <person name="Lord J."/>
            <person name="Oppert B."/>
            <person name="Lorenzen M."/>
            <person name="Brown S."/>
            <person name="Wang L."/>
            <person name="Savard J."/>
            <person name="Tautz D."/>
            <person name="Richards S."/>
            <person name="Weinstock G."/>
            <person name="Gibbs R.A."/>
            <person name="Liu Y."/>
            <person name="Worley K."/>
            <person name="Weinstock G."/>
            <person name="Elsik C.G."/>
            <person name="Reese J.T."/>
            <person name="Elhaik E."/>
            <person name="Landan G."/>
            <person name="Graur D."/>
            <person name="Arensburger P."/>
            <person name="Atkinson P."/>
            <person name="Beeman R.W."/>
            <person name="Beidler J."/>
            <person name="Brown S.J."/>
            <person name="Demuth J.P."/>
            <person name="Drury D.W."/>
            <person name="Du Y.Z."/>
            <person name="Fujiwara H."/>
            <person name="Lorenzen M."/>
            <person name="Maselli V."/>
            <person name="Osanai M."/>
            <person name="Park Y."/>
            <person name="Robertson H.M."/>
            <person name="Tu Z."/>
            <person name="Wang J.J."/>
            <person name="Wang S."/>
            <person name="Richards S."/>
            <person name="Song H."/>
            <person name="Zhang L."/>
            <person name="Sodergren E."/>
            <person name="Werner D."/>
            <person name="Stanke M."/>
            <person name="Morgenstern B."/>
            <person name="Solovyev V."/>
            <person name="Kosarev P."/>
            <person name="Brown G."/>
            <person name="Chen H.C."/>
            <person name="Ermolaeva O."/>
            <person name="Hlavina W."/>
            <person name="Kapustin Y."/>
            <person name="Kiryutin B."/>
            <person name="Kitts P."/>
            <person name="Maglott D."/>
            <person name="Pruitt K."/>
            <person name="Sapojnikov V."/>
            <person name="Souvorov A."/>
            <person name="Mackey A.J."/>
            <person name="Waterhouse R.M."/>
            <person name="Wyder S."/>
            <person name="Zdobnov E.M."/>
            <person name="Zdobnov E.M."/>
            <person name="Wyder S."/>
            <person name="Kriventseva E.V."/>
            <person name="Kadowaki T."/>
            <person name="Bork P."/>
            <person name="Aranda M."/>
            <person name="Bao R."/>
            <person name="Beermann A."/>
            <person name="Berns N."/>
            <person name="Bolognesi R."/>
            <person name="Bonneton F."/>
            <person name="Bopp D."/>
            <person name="Brown S.J."/>
            <person name="Bucher G."/>
            <person name="Butts T."/>
            <person name="Chaumot A."/>
            <person name="Denell R.E."/>
            <person name="Ferrier D.E."/>
            <person name="Friedrich M."/>
            <person name="Gordon C.M."/>
            <person name="Jindra M."/>
            <person name="Klingler M."/>
            <person name="Lan Q."/>
            <person name="Lattorff H.M."/>
            <person name="Laudet V."/>
            <person name="von Levetsow C."/>
            <person name="Liu Z."/>
            <person name="Lutz R."/>
            <person name="Lynch J.A."/>
            <person name="da Fonseca R.N."/>
            <person name="Posnien N."/>
            <person name="Reuter R."/>
            <person name="Roth S."/>
            <person name="Savard J."/>
            <person name="Schinko J.B."/>
            <person name="Schmitt C."/>
            <person name="Schoppmeier M."/>
            <person name="Schroder R."/>
            <person name="Shippy T.D."/>
            <person name="Simonnet F."/>
            <person name="Marques-Souza H."/>
            <person name="Tautz D."/>
            <person name="Tomoyasu Y."/>
            <person name="Trauner J."/>
            <person name="Van der Zee M."/>
            <person name="Vervoort M."/>
            <person name="Wittkopp N."/>
            <person name="Wimmer E.A."/>
            <person name="Yang X."/>
            <person name="Jones A.K."/>
            <person name="Sattelle D.B."/>
            <person name="Ebert P.R."/>
            <person name="Nelson D."/>
            <person name="Scott J.G."/>
            <person name="Beeman R.W."/>
            <person name="Muthukrishnan S."/>
            <person name="Kramer K.J."/>
            <person name="Arakane Y."/>
            <person name="Beeman R.W."/>
            <person name="Zhu Q."/>
            <person name="Hogenkamp D."/>
            <person name="Dixit R."/>
            <person name="Oppert B."/>
            <person name="Jiang H."/>
            <person name="Zou Z."/>
            <person name="Marshall J."/>
            <person name="Elpidina E."/>
            <person name="Vinokurov K."/>
            <person name="Oppert C."/>
            <person name="Zou Z."/>
            <person name="Evans J."/>
            <person name="Lu Z."/>
            <person name="Zhao P."/>
            <person name="Sumathipala N."/>
            <person name="Altincicek B."/>
            <person name="Vilcinskas A."/>
            <person name="Williams M."/>
            <person name="Hultmark D."/>
            <person name="Hetru C."/>
            <person name="Jiang H."/>
            <person name="Grimmelikhuijzen C.J."/>
            <person name="Hauser F."/>
            <person name="Cazzamali G."/>
            <person name="Williamson M."/>
            <person name="Park Y."/>
            <person name="Li B."/>
            <person name="Tanaka Y."/>
            <person name="Predel R."/>
            <person name="Neupert S."/>
            <person name="Schachtner J."/>
            <person name="Verleyen P."/>
            <person name="Raible F."/>
            <person name="Bork P."/>
            <person name="Friedrich M."/>
            <person name="Walden K.K."/>
            <person name="Robertson H.M."/>
            <person name="Angeli S."/>
            <person name="Foret S."/>
            <person name="Bucher G."/>
            <person name="Schuetz S."/>
            <person name="Maleszka R."/>
            <person name="Wimmer E.A."/>
            <person name="Beeman R.W."/>
            <person name="Lorenzen M."/>
            <person name="Tomoyasu Y."/>
            <person name="Miller S.C."/>
            <person name="Grossmann D."/>
            <person name="Bucher G."/>
        </authorList>
    </citation>
    <scope>NUCLEOTIDE SEQUENCE [LARGE SCALE GENOMIC DNA]</scope>
    <source>
        <strain evidence="10 11">Georgia GA2</strain>
    </source>
</reference>
<organism evidence="10 11">
    <name type="scientific">Tribolium castaneum</name>
    <name type="common">Red flour beetle</name>
    <dbReference type="NCBI Taxonomy" id="7070"/>
    <lineage>
        <taxon>Eukaryota</taxon>
        <taxon>Metazoa</taxon>
        <taxon>Ecdysozoa</taxon>
        <taxon>Arthropoda</taxon>
        <taxon>Hexapoda</taxon>
        <taxon>Insecta</taxon>
        <taxon>Pterygota</taxon>
        <taxon>Neoptera</taxon>
        <taxon>Endopterygota</taxon>
        <taxon>Coleoptera</taxon>
        <taxon>Polyphaga</taxon>
        <taxon>Cucujiformia</taxon>
        <taxon>Tenebrionidae</taxon>
        <taxon>Tenebrionidae incertae sedis</taxon>
        <taxon>Tribolium</taxon>
    </lineage>
</organism>
<comment type="similarity">
    <text evidence="8">Belongs to the insect chemoreceptor superfamily. Gustatory receptor (GR) family.</text>
</comment>
<evidence type="ECO:0000256" key="6">
    <source>
        <dbReference type="ARBA" id="ARBA00023170"/>
    </source>
</evidence>
<evidence type="ECO:0000313" key="10">
    <source>
        <dbReference type="EMBL" id="EFA07607.1"/>
    </source>
</evidence>
<dbReference type="InParanoid" id="D6WRP7"/>
<comment type="caution">
    <text evidence="8">Lacks conserved residue(s) required for the propagation of feature annotation.</text>
</comment>
<feature type="transmembrane region" description="Helical" evidence="8">
    <location>
        <begin position="341"/>
        <end position="359"/>
    </location>
</feature>
<keyword evidence="11" id="KW-1185">Reference proteome</keyword>
<dbReference type="HOGENOM" id="CLU_060014_1_0_1"/>
<evidence type="ECO:0000256" key="7">
    <source>
        <dbReference type="ARBA" id="ARBA00023224"/>
    </source>
</evidence>
<gene>
    <name evidence="10" type="primary">TcGr110</name>
    <name evidence="10" type="ORF">TcasGA2_TC030202</name>
</gene>
<dbReference type="InterPro" id="IPR013604">
    <property type="entry name" value="7TM_chemorcpt"/>
</dbReference>
<dbReference type="GO" id="GO:0050909">
    <property type="term" value="P:sensory perception of taste"/>
    <property type="evidence" value="ECO:0007669"/>
    <property type="project" value="InterPro"/>
</dbReference>
<keyword evidence="5 8" id="KW-0472">Membrane</keyword>
<dbReference type="PANTHER" id="PTHR21143">
    <property type="entry name" value="INVERTEBRATE GUSTATORY RECEPTOR"/>
    <property type="match status" value="1"/>
</dbReference>